<organism evidence="1 2">
    <name type="scientific">Chara braunii</name>
    <name type="common">Braun's stonewort</name>
    <dbReference type="NCBI Taxonomy" id="69332"/>
    <lineage>
        <taxon>Eukaryota</taxon>
        <taxon>Viridiplantae</taxon>
        <taxon>Streptophyta</taxon>
        <taxon>Charophyceae</taxon>
        <taxon>Charales</taxon>
        <taxon>Characeae</taxon>
        <taxon>Chara</taxon>
    </lineage>
</organism>
<evidence type="ECO:0000313" key="2">
    <source>
        <dbReference type="Proteomes" id="UP000265515"/>
    </source>
</evidence>
<keyword evidence="2" id="KW-1185">Reference proteome</keyword>
<reference evidence="1 2" key="1">
    <citation type="journal article" date="2018" name="Cell">
        <title>The Chara Genome: Secondary Complexity and Implications for Plant Terrestrialization.</title>
        <authorList>
            <person name="Nishiyama T."/>
            <person name="Sakayama H."/>
            <person name="Vries J.D."/>
            <person name="Buschmann H."/>
            <person name="Saint-Marcoux D."/>
            <person name="Ullrich K.K."/>
            <person name="Haas F.B."/>
            <person name="Vanderstraeten L."/>
            <person name="Becker D."/>
            <person name="Lang D."/>
            <person name="Vosolsobe S."/>
            <person name="Rombauts S."/>
            <person name="Wilhelmsson P.K.I."/>
            <person name="Janitza P."/>
            <person name="Kern R."/>
            <person name="Heyl A."/>
            <person name="Rumpler F."/>
            <person name="Villalobos L.I.A.C."/>
            <person name="Clay J.M."/>
            <person name="Skokan R."/>
            <person name="Toyoda A."/>
            <person name="Suzuki Y."/>
            <person name="Kagoshima H."/>
            <person name="Schijlen E."/>
            <person name="Tajeshwar N."/>
            <person name="Catarino B."/>
            <person name="Hetherington A.J."/>
            <person name="Saltykova A."/>
            <person name="Bonnot C."/>
            <person name="Breuninger H."/>
            <person name="Symeonidi A."/>
            <person name="Radhakrishnan G.V."/>
            <person name="Van Nieuwerburgh F."/>
            <person name="Deforce D."/>
            <person name="Chang C."/>
            <person name="Karol K.G."/>
            <person name="Hedrich R."/>
            <person name="Ulvskov P."/>
            <person name="Glockner G."/>
            <person name="Delwiche C.F."/>
            <person name="Petrasek J."/>
            <person name="Van de Peer Y."/>
            <person name="Friml J."/>
            <person name="Beilby M."/>
            <person name="Dolan L."/>
            <person name="Kohara Y."/>
            <person name="Sugano S."/>
            <person name="Fujiyama A."/>
            <person name="Delaux P.-M."/>
            <person name="Quint M."/>
            <person name="TheiBen G."/>
            <person name="Hagemann M."/>
            <person name="Harholt J."/>
            <person name="Dunand C."/>
            <person name="Zachgo S."/>
            <person name="Langdale J."/>
            <person name="Maumus F."/>
            <person name="Straeten D.V.D."/>
            <person name="Gould S.B."/>
            <person name="Rensing S.A."/>
        </authorList>
    </citation>
    <scope>NUCLEOTIDE SEQUENCE [LARGE SCALE GENOMIC DNA]</scope>
    <source>
        <strain evidence="1 2">S276</strain>
    </source>
</reference>
<name>A0A388KQ44_CHABU</name>
<proteinExistence type="predicted"/>
<dbReference type="AlphaFoldDB" id="A0A388KQ44"/>
<protein>
    <submittedName>
        <fullName evidence="1">Uncharacterized protein</fullName>
    </submittedName>
</protein>
<comment type="caution">
    <text evidence="1">The sequence shown here is derived from an EMBL/GenBank/DDBJ whole genome shotgun (WGS) entry which is preliminary data.</text>
</comment>
<dbReference type="Gramene" id="GBG72169">
    <property type="protein sequence ID" value="GBG72169"/>
    <property type="gene ID" value="CBR_g11102"/>
</dbReference>
<evidence type="ECO:0000313" key="1">
    <source>
        <dbReference type="EMBL" id="GBG72169.1"/>
    </source>
</evidence>
<gene>
    <name evidence="1" type="ORF">CBR_g11102</name>
</gene>
<sequence length="140" mass="15003">MDKASVRLFLLCGVVTFLCLRGAVRAWITAVHTKAMGFDWSLSHVGENPKMEADAAELGRARRFLLGIPEEGTLATLDARFDAEEKGEKAVFGAADGRIAALVAQNAAVHRRLLHAVPHIDMDRGNDGGSRGPRLLTAAA</sequence>
<accession>A0A388KQ44</accession>
<dbReference type="Proteomes" id="UP000265515">
    <property type="component" value="Unassembled WGS sequence"/>
</dbReference>
<dbReference type="EMBL" id="BFEA01000160">
    <property type="protein sequence ID" value="GBG72169.1"/>
    <property type="molecule type" value="Genomic_DNA"/>
</dbReference>